<dbReference type="Pfam" id="PF09791">
    <property type="entry name" value="Oxidored-like"/>
    <property type="match status" value="1"/>
</dbReference>
<sequence length="586" mass="64176">MKRPRKPAPGECCGSGCTRCVWDTYYDELARFEEFIAGGGDEEEGTQSSEEEEIVNYIGTVVVKYIDPPTSSVSTTRFPDEWERAEMKARGFFPIDRIELASCSTPSFSPADPGISIINLFTSAKGKAMLPGDVVEVLVTNSHGTQDANDVERLCKALHLDPCAWCELHRSPFVPEDNFPPWLPLQKPLMLGQLLSVYVDISSSSYLLQHSFFASLLRVYNDSKSSSASSTSTTPSPDPEKVRLLEACAFSEIGPQLLRSLSRSNAPLCYPSLVDVLEAFSFVNIPLDRVLEISGPLQTRKYSLANWIPATFPPSPLQLCMREVCAQRSANVPAATTVSADALQVADMFNRVAQEASGDDSNFFFGHTSHPLCCAARSMTRNPAASSPRGVYISFSLFGNSLFAQQLQAGCTALCNPAHTKSLHSGLFLIGCGTGIAPLIAAVTQLMLRRASSVAGSAPFSCWVFYGVRSKAELLYDETLKEALRTGAIAKYEYALSREDDRGKHGMYVTDLVKRNRLMVTDALQSAGQVFVCGPAKALQSVRELVKCDLLAEPDDDDSVQEQRLLLLEDQGRLNFNIWSTGNIFE</sequence>
<reference evidence="6 7" key="1">
    <citation type="journal article" date="2015" name="Sci. Rep.">
        <title>The genome of Leishmania panamensis: insights into genomics of the L. (Viannia) subgenus.</title>
        <authorList>
            <person name="Llanes A."/>
            <person name="Restrepo C.M."/>
            <person name="Vecchio G.D."/>
            <person name="Anguizola F.J."/>
            <person name="Lleonart R."/>
        </authorList>
    </citation>
    <scope>NUCLEOTIDE SEQUENCE [LARGE SCALE GENOMIC DNA]</scope>
    <source>
        <strain evidence="6 7">MHOM/PA/94/PSC-1</strain>
    </source>
</reference>
<dbReference type="InterPro" id="IPR039261">
    <property type="entry name" value="FNR_nucleotide-bd"/>
</dbReference>
<dbReference type="SUPFAM" id="SSF52343">
    <property type="entry name" value="Ferredoxin reductase-like, C-terminal NADP-linked domain"/>
    <property type="match status" value="1"/>
</dbReference>
<dbReference type="VEuPathDB" id="TriTrypDB:LPAL13_190020400"/>
<evidence type="ECO:0000256" key="2">
    <source>
        <dbReference type="ARBA" id="ARBA00022630"/>
    </source>
</evidence>
<dbReference type="GO" id="GO:0010181">
    <property type="term" value="F:FMN binding"/>
    <property type="evidence" value="ECO:0007669"/>
    <property type="project" value="TreeGrafter"/>
</dbReference>
<dbReference type="Gene3D" id="3.40.50.80">
    <property type="entry name" value="Nucleotide-binding domain of ferredoxin-NADP reductase (FNR) module"/>
    <property type="match status" value="1"/>
</dbReference>
<protein>
    <submittedName>
        <fullName evidence="6">Oxidoreductase-like protein</fullName>
        <ecNumber evidence="6">1.14.13.39</ecNumber>
    </submittedName>
</protein>
<dbReference type="FunFam" id="3.40.50.80:FF:000084">
    <property type="entry name" value="Oxidoreductase-like protein"/>
    <property type="match status" value="1"/>
</dbReference>
<dbReference type="GO" id="GO:0005829">
    <property type="term" value="C:cytosol"/>
    <property type="evidence" value="ECO:0007669"/>
    <property type="project" value="TreeGrafter"/>
</dbReference>
<comment type="cofactor">
    <cofactor evidence="1">
        <name>FMN</name>
        <dbReference type="ChEBI" id="CHEBI:58210"/>
    </cofactor>
</comment>
<dbReference type="InterPro" id="IPR001433">
    <property type="entry name" value="OxRdtase_FAD/NAD-bd"/>
</dbReference>
<dbReference type="KEGG" id="lpan:LPMP_191340"/>
<evidence type="ECO:0000256" key="3">
    <source>
        <dbReference type="ARBA" id="ARBA00022643"/>
    </source>
</evidence>
<dbReference type="AlphaFoldDB" id="A0A088RNQ1"/>
<dbReference type="eggNOG" id="KOG1158">
    <property type="taxonomic scope" value="Eukaryota"/>
</dbReference>
<dbReference type="VEuPathDB" id="TriTrypDB:LPMP_191340"/>
<dbReference type="Pfam" id="PF00175">
    <property type="entry name" value="NAD_binding_1"/>
    <property type="match status" value="1"/>
</dbReference>
<evidence type="ECO:0000256" key="1">
    <source>
        <dbReference type="ARBA" id="ARBA00001917"/>
    </source>
</evidence>
<dbReference type="GO" id="GO:0004517">
    <property type="term" value="F:nitric-oxide synthase activity"/>
    <property type="evidence" value="ECO:0007669"/>
    <property type="project" value="UniProtKB-EC"/>
</dbReference>
<dbReference type="PANTHER" id="PTHR19384:SF128">
    <property type="entry name" value="NADPH OXIDOREDUCTASE A"/>
    <property type="match status" value="1"/>
</dbReference>
<dbReference type="RefSeq" id="XP_010698128.1">
    <property type="nucleotide sequence ID" value="XM_010699826.1"/>
</dbReference>
<keyword evidence="3" id="KW-0288">FMN</keyword>
<dbReference type="InterPro" id="IPR023173">
    <property type="entry name" value="NADPH_Cyt_P450_Rdtase_alpha"/>
</dbReference>
<gene>
    <name evidence="6" type="ORF">LPMP_191340</name>
</gene>
<evidence type="ECO:0000313" key="6">
    <source>
        <dbReference type="EMBL" id="AIN97475.1"/>
    </source>
</evidence>
<evidence type="ECO:0000313" key="7">
    <source>
        <dbReference type="Proteomes" id="UP000063063"/>
    </source>
</evidence>
<dbReference type="GO" id="GO:0050660">
    <property type="term" value="F:flavin adenine dinucleotide binding"/>
    <property type="evidence" value="ECO:0007669"/>
    <property type="project" value="TreeGrafter"/>
</dbReference>
<evidence type="ECO:0000259" key="4">
    <source>
        <dbReference type="Pfam" id="PF00175"/>
    </source>
</evidence>
<dbReference type="Proteomes" id="UP000063063">
    <property type="component" value="Chromosome 19"/>
</dbReference>
<feature type="domain" description="Oxidoreductase FAD/NAD(P)-binding" evidence="4">
    <location>
        <begin position="429"/>
        <end position="542"/>
    </location>
</feature>
<dbReference type="InterPro" id="IPR019180">
    <property type="entry name" value="Oxidoreductase-like_N"/>
</dbReference>
<dbReference type="InterPro" id="IPR017938">
    <property type="entry name" value="Riboflavin_synthase-like_b-brl"/>
</dbReference>
<keyword evidence="7" id="KW-1185">Reference proteome</keyword>
<evidence type="ECO:0000259" key="5">
    <source>
        <dbReference type="Pfam" id="PF09791"/>
    </source>
</evidence>
<dbReference type="EC" id="1.14.13.39" evidence="6"/>
<dbReference type="SUPFAM" id="SSF63380">
    <property type="entry name" value="Riboflavin synthase domain-like"/>
    <property type="match status" value="1"/>
</dbReference>
<dbReference type="PANTHER" id="PTHR19384">
    <property type="entry name" value="NITRIC OXIDE SYNTHASE-RELATED"/>
    <property type="match status" value="1"/>
</dbReference>
<dbReference type="Gene3D" id="1.20.990.10">
    <property type="entry name" value="NADPH-cytochrome p450 Reductase, Chain A, domain 3"/>
    <property type="match status" value="1"/>
</dbReference>
<keyword evidence="6" id="KW-0560">Oxidoreductase</keyword>
<dbReference type="EMBL" id="CP009388">
    <property type="protein sequence ID" value="AIN97475.1"/>
    <property type="molecule type" value="Genomic_DNA"/>
</dbReference>
<dbReference type="GeneID" id="22574188"/>
<organism evidence="6 7">
    <name type="scientific">Leishmania panamensis</name>
    <dbReference type="NCBI Taxonomy" id="5679"/>
    <lineage>
        <taxon>Eukaryota</taxon>
        <taxon>Discoba</taxon>
        <taxon>Euglenozoa</taxon>
        <taxon>Kinetoplastea</taxon>
        <taxon>Metakinetoplastina</taxon>
        <taxon>Trypanosomatida</taxon>
        <taxon>Trypanosomatidae</taxon>
        <taxon>Leishmaniinae</taxon>
        <taxon>Leishmania</taxon>
        <taxon>Leishmania guyanensis species complex</taxon>
    </lineage>
</organism>
<name>A0A088RNQ1_LEIPA</name>
<accession>A0A088RNQ1</accession>
<keyword evidence="2" id="KW-0285">Flavoprotein</keyword>
<feature type="domain" description="Oxidoreductase-like" evidence="5">
    <location>
        <begin position="3"/>
        <end position="34"/>
    </location>
</feature>
<proteinExistence type="predicted"/>
<dbReference type="OrthoDB" id="1856718at2759"/>